<dbReference type="GO" id="GO:0043683">
    <property type="term" value="P:type IV pilus assembly"/>
    <property type="evidence" value="ECO:0007669"/>
    <property type="project" value="InterPro"/>
</dbReference>
<name>A0A9X3IUH4_9GAMM</name>
<gene>
    <name evidence="3" type="primary">pilO</name>
    <name evidence="3" type="ORF">OUO13_19495</name>
</gene>
<reference evidence="3" key="1">
    <citation type="submission" date="2022-11" db="EMBL/GenBank/DDBJ databases">
        <title>Parathalassolutuus dongxingensis gen. nov., sp. nov., a novel member of family Oceanospirillaceae isolated from a coastal shrimp pond in Guangxi, China.</title>
        <authorList>
            <person name="Chen H."/>
        </authorList>
    </citation>
    <scope>NUCLEOTIDE SEQUENCE</scope>
    <source>
        <strain evidence="3">G-43</strain>
    </source>
</reference>
<dbReference type="PANTHER" id="PTHR39555:SF1">
    <property type="entry name" value="TYPE IV PILUS INNER MEMBRANE COMPONENT PILO"/>
    <property type="match status" value="1"/>
</dbReference>
<dbReference type="Gene3D" id="1.10.287.540">
    <property type="entry name" value="Helix hairpin bin"/>
    <property type="match status" value="1"/>
</dbReference>
<keyword evidence="2" id="KW-0472">Membrane</keyword>
<dbReference type="AlphaFoldDB" id="A0A9X3IUH4"/>
<evidence type="ECO:0000313" key="4">
    <source>
        <dbReference type="Proteomes" id="UP001150830"/>
    </source>
</evidence>
<evidence type="ECO:0000256" key="2">
    <source>
        <dbReference type="SAM" id="Phobius"/>
    </source>
</evidence>
<dbReference type="InterPro" id="IPR014717">
    <property type="entry name" value="Transl_elong_EF1B/ribsomal_bS6"/>
</dbReference>
<dbReference type="InterPro" id="IPR007445">
    <property type="entry name" value="PilO"/>
</dbReference>
<feature type="region of interest" description="Disordered" evidence="1">
    <location>
        <begin position="207"/>
        <end position="229"/>
    </location>
</feature>
<protein>
    <submittedName>
        <fullName evidence="3">Type 4a pilus biogenesis protein PilO</fullName>
    </submittedName>
</protein>
<dbReference type="EMBL" id="JAPNOA010000059">
    <property type="protein sequence ID" value="MCY0967370.1"/>
    <property type="molecule type" value="Genomic_DNA"/>
</dbReference>
<dbReference type="Gene3D" id="3.30.70.60">
    <property type="match status" value="1"/>
</dbReference>
<sequence>MAKGKSLDVGGLFEQLKSIDPNDINNIDWEDMGSWPIAGKIFFAFLVAVAVMVGGYFFLVDDLRGQLANSISKEEVLKKDVEQKSFRVANLDPYREQLKEMEETFGTLLKQLPKDTEVPGLIDDISATALGAGLQLNAIAPESIVQTEFYKELPINIRVAGGYHEMGAFVSGVAALPRIVTLHDFTIVADKDGELSMMILAKTYQYGSDESGGKSGAPRPAANRNGGNR</sequence>
<dbReference type="Proteomes" id="UP001150830">
    <property type="component" value="Unassembled WGS sequence"/>
</dbReference>
<keyword evidence="2" id="KW-1133">Transmembrane helix</keyword>
<evidence type="ECO:0000256" key="1">
    <source>
        <dbReference type="SAM" id="MobiDB-lite"/>
    </source>
</evidence>
<keyword evidence="2" id="KW-0812">Transmembrane</keyword>
<dbReference type="GO" id="GO:0043107">
    <property type="term" value="P:type IV pilus-dependent motility"/>
    <property type="evidence" value="ECO:0007669"/>
    <property type="project" value="InterPro"/>
</dbReference>
<keyword evidence="4" id="KW-1185">Reference proteome</keyword>
<dbReference type="PANTHER" id="PTHR39555">
    <property type="entry name" value="FIMBRIAL ASSEMBLY PROTEIN PILO-LIKE PROTEIN-RELATED"/>
    <property type="match status" value="1"/>
</dbReference>
<accession>A0A9X3IUH4</accession>
<comment type="caution">
    <text evidence="3">The sequence shown here is derived from an EMBL/GenBank/DDBJ whole genome shotgun (WGS) entry which is preliminary data.</text>
</comment>
<proteinExistence type="predicted"/>
<evidence type="ECO:0000313" key="3">
    <source>
        <dbReference type="EMBL" id="MCY0967370.1"/>
    </source>
</evidence>
<organism evidence="3 4">
    <name type="scientific">Parathalassolituus penaei</name>
    <dbReference type="NCBI Taxonomy" id="2997323"/>
    <lineage>
        <taxon>Bacteria</taxon>
        <taxon>Pseudomonadati</taxon>
        <taxon>Pseudomonadota</taxon>
        <taxon>Gammaproteobacteria</taxon>
        <taxon>Oceanospirillales</taxon>
        <taxon>Oceanospirillaceae</taxon>
        <taxon>Parathalassolituus</taxon>
    </lineage>
</organism>
<feature type="transmembrane region" description="Helical" evidence="2">
    <location>
        <begin position="41"/>
        <end position="60"/>
    </location>
</feature>
<dbReference type="RefSeq" id="WP_283175571.1">
    <property type="nucleotide sequence ID" value="NZ_JAPNOA010000059.1"/>
</dbReference>
<dbReference type="PIRSF" id="PIRSF016482">
    <property type="entry name" value="PilO"/>
    <property type="match status" value="1"/>
</dbReference>
<dbReference type="Pfam" id="PF04350">
    <property type="entry name" value="PilO"/>
    <property type="match status" value="1"/>
</dbReference>